<proteinExistence type="predicted"/>
<protein>
    <submittedName>
        <fullName evidence="1">Conserved protein</fullName>
    </submittedName>
</protein>
<organism evidence="1 2">
    <name type="scientific">Saccharomyces cerevisiae (strain YJM789)</name>
    <name type="common">Baker's yeast</name>
    <dbReference type="NCBI Taxonomy" id="307796"/>
    <lineage>
        <taxon>Eukaryota</taxon>
        <taxon>Fungi</taxon>
        <taxon>Dikarya</taxon>
        <taxon>Ascomycota</taxon>
        <taxon>Saccharomycotina</taxon>
        <taxon>Saccharomycetes</taxon>
        <taxon>Saccharomycetales</taxon>
        <taxon>Saccharomycetaceae</taxon>
        <taxon>Saccharomyces</taxon>
    </lineage>
</organism>
<reference evidence="1 2" key="1">
    <citation type="journal article" date="2007" name="Proc. Natl. Acad. Sci. U.S.A.">
        <title>Genome sequencing and comparative analysis of Saccharomyces cerevisiae strain YJM789.</title>
        <authorList>
            <person name="Wei W."/>
            <person name="McCusker J.H."/>
            <person name="Hyman R.W."/>
            <person name="Jones T."/>
            <person name="Ning Y."/>
            <person name="Cao Z."/>
            <person name="Gu Z."/>
            <person name="Bruno D."/>
            <person name="Miranda M."/>
            <person name="Nguyen M."/>
            <person name="Wilhelmy J."/>
            <person name="Komp C."/>
            <person name="Tamse R."/>
            <person name="Wang X."/>
            <person name="Jia P."/>
            <person name="Luedi P."/>
            <person name="Oefner P.J."/>
            <person name="David L."/>
            <person name="Dietrich F.S."/>
            <person name="Li Y."/>
            <person name="Davis R.W."/>
            <person name="Steinmetz L.M."/>
        </authorList>
    </citation>
    <scope>NUCLEOTIDE SEQUENCE [LARGE SCALE GENOMIC DNA]</scope>
    <source>
        <strain evidence="1 2">YJM789</strain>
    </source>
</reference>
<evidence type="ECO:0000313" key="1">
    <source>
        <dbReference type="EMBL" id="EDN60058.1"/>
    </source>
</evidence>
<accession>A6ZZL0</accession>
<sequence length="39" mass="4678">MPFPSILHLTIGRYASYDSNNHMRRRAKLMEAIFRIRTI</sequence>
<gene>
    <name evidence="1" type="ORF">SCY_3270</name>
</gene>
<comment type="caution">
    <text evidence="1">The sequence shown here is derived from an EMBL/GenBank/DDBJ whole genome shotgun (WGS) entry which is preliminary data.</text>
</comment>
<dbReference type="EMBL" id="AAFW02000151">
    <property type="protein sequence ID" value="EDN60058.1"/>
    <property type="molecule type" value="Genomic_DNA"/>
</dbReference>
<dbReference type="HOGENOM" id="CLU_3320338_0_0_1"/>
<dbReference type="OrthoDB" id="10409321at2759"/>
<evidence type="ECO:0000313" key="2">
    <source>
        <dbReference type="Proteomes" id="UP000007060"/>
    </source>
</evidence>
<dbReference type="Proteomes" id="UP000007060">
    <property type="component" value="Unassembled WGS sequence"/>
</dbReference>
<name>A6ZZL0_YEAS7</name>
<dbReference type="AlphaFoldDB" id="A6ZZL0"/>